<dbReference type="RefSeq" id="WP_105929924.1">
    <property type="nucleotide sequence ID" value="NZ_PVNO01000005.1"/>
</dbReference>
<reference evidence="3" key="1">
    <citation type="journal article" date="2020" name="Int. J. Syst. Evol. Microbiol.">
        <title>Alteromonas alba sp. nov., a marine bacterium isolated from the seawater of the West Pacific Ocean.</title>
        <authorList>
            <person name="Sun C."/>
            <person name="Wu Y.-H."/>
            <person name="Xamxidin M."/>
            <person name="Cheng H."/>
            <person name="Xu X.-W."/>
        </authorList>
    </citation>
    <scope>NUCLEOTIDE SEQUENCE [LARGE SCALE GENOMIC DNA]</scope>
    <source>
        <strain evidence="3">9a2</strain>
    </source>
</reference>
<dbReference type="PANTHER" id="PTHR43481:SF4">
    <property type="entry name" value="GLYCEROL-1-PHOSPHATE PHOSPHOHYDROLASE 1-RELATED"/>
    <property type="match status" value="1"/>
</dbReference>
<gene>
    <name evidence="2" type="ORF">C6Y39_03420</name>
</gene>
<evidence type="ECO:0000313" key="2">
    <source>
        <dbReference type="EMBL" id="PRO70298.1"/>
    </source>
</evidence>
<comment type="caution">
    <text evidence="2">The sequence shown here is derived from an EMBL/GenBank/DDBJ whole genome shotgun (WGS) entry which is preliminary data.</text>
</comment>
<dbReference type="NCBIfam" id="TIGR02009">
    <property type="entry name" value="PGMB-YQAB-SF"/>
    <property type="match status" value="1"/>
</dbReference>
<dbReference type="Gene3D" id="1.10.150.240">
    <property type="entry name" value="Putative phosphatase, domain 2"/>
    <property type="match status" value="1"/>
</dbReference>
<sequence>MIDLSNYKAIIFDMDGTLVDSMGAHIDAWQLTCKAFDYPFDRAYQHSLGGVPTIETVQLMNAKYGKNHNPSEVAVYKKQAFERLDHIPNLIQDTLEVFNHYKASMPIAVGTGSDKQHAQWVLDKHGLLSQLSALVTSDDVANGKPHPETFVRAAELMGVDPQFCVVFEDTEMGRKAALDGGMSCFMIENNRLVY</sequence>
<dbReference type="EMBL" id="PVNO01000005">
    <property type="protein sequence ID" value="PRO70298.1"/>
    <property type="molecule type" value="Genomic_DNA"/>
</dbReference>
<comment type="similarity">
    <text evidence="1">Belongs to the HAD-like hydrolase superfamily. CbbY/CbbZ/Gph/YieH family.</text>
</comment>
<dbReference type="PANTHER" id="PTHR43481">
    <property type="entry name" value="FRUCTOSE-1-PHOSPHATE PHOSPHATASE"/>
    <property type="match status" value="1"/>
</dbReference>
<dbReference type="InterPro" id="IPR006439">
    <property type="entry name" value="HAD-SF_hydro_IA"/>
</dbReference>
<dbReference type="InterPro" id="IPR036412">
    <property type="entry name" value="HAD-like_sf"/>
</dbReference>
<dbReference type="SFLD" id="SFLDS00003">
    <property type="entry name" value="Haloacid_Dehalogenase"/>
    <property type="match status" value="1"/>
</dbReference>
<dbReference type="Pfam" id="PF00702">
    <property type="entry name" value="Hydrolase"/>
    <property type="match status" value="1"/>
</dbReference>
<name>A0ABX5CRU7_9ALTE</name>
<protein>
    <submittedName>
        <fullName evidence="2">Carotenoid dehydrogenase</fullName>
    </submittedName>
</protein>
<dbReference type="CDD" id="cd07505">
    <property type="entry name" value="HAD_BPGM-like"/>
    <property type="match status" value="1"/>
</dbReference>
<dbReference type="InterPro" id="IPR051806">
    <property type="entry name" value="HAD-like_SPP"/>
</dbReference>
<dbReference type="InterPro" id="IPR010976">
    <property type="entry name" value="B-phosphoglucomutase_hydrolase"/>
</dbReference>
<evidence type="ECO:0000256" key="1">
    <source>
        <dbReference type="ARBA" id="ARBA00006171"/>
    </source>
</evidence>
<organism evidence="2 3">
    <name type="scientific">Alteromonas gracilis</name>
    <dbReference type="NCBI Taxonomy" id="1479524"/>
    <lineage>
        <taxon>Bacteria</taxon>
        <taxon>Pseudomonadati</taxon>
        <taxon>Pseudomonadota</taxon>
        <taxon>Gammaproteobacteria</taxon>
        <taxon>Alteromonadales</taxon>
        <taxon>Alteromonadaceae</taxon>
        <taxon>Alteromonas/Salinimonas group</taxon>
        <taxon>Alteromonas</taxon>
    </lineage>
</organism>
<keyword evidence="3" id="KW-1185">Reference proteome</keyword>
<dbReference type="InterPro" id="IPR023198">
    <property type="entry name" value="PGP-like_dom2"/>
</dbReference>
<dbReference type="InterPro" id="IPR023214">
    <property type="entry name" value="HAD_sf"/>
</dbReference>
<dbReference type="SUPFAM" id="SSF56784">
    <property type="entry name" value="HAD-like"/>
    <property type="match status" value="1"/>
</dbReference>
<dbReference type="Proteomes" id="UP000239539">
    <property type="component" value="Unassembled WGS sequence"/>
</dbReference>
<dbReference type="SFLD" id="SFLDG01129">
    <property type="entry name" value="C1.5:_HAD__Beta-PGM__Phosphata"/>
    <property type="match status" value="1"/>
</dbReference>
<dbReference type="Gene3D" id="3.40.50.1000">
    <property type="entry name" value="HAD superfamily/HAD-like"/>
    <property type="match status" value="1"/>
</dbReference>
<accession>A0ABX5CRU7</accession>
<proteinExistence type="inferred from homology"/>
<evidence type="ECO:0000313" key="3">
    <source>
        <dbReference type="Proteomes" id="UP000239539"/>
    </source>
</evidence>
<dbReference type="NCBIfam" id="TIGR01509">
    <property type="entry name" value="HAD-SF-IA-v3"/>
    <property type="match status" value="1"/>
</dbReference>